<name>C1EIG6_MICCC</name>
<keyword evidence="2" id="KW-1185">Reference proteome</keyword>
<dbReference type="KEGG" id="mis:MICPUN_109593"/>
<gene>
    <name evidence="1" type="ORF">MICPUN_109593</name>
</gene>
<dbReference type="InParanoid" id="C1EIG6"/>
<organism evidence="1 2">
    <name type="scientific">Micromonas commoda (strain RCC299 / NOUM17 / CCMP2709)</name>
    <name type="common">Picoplanktonic green alga</name>
    <dbReference type="NCBI Taxonomy" id="296587"/>
    <lineage>
        <taxon>Eukaryota</taxon>
        <taxon>Viridiplantae</taxon>
        <taxon>Chlorophyta</taxon>
        <taxon>Mamiellophyceae</taxon>
        <taxon>Mamiellales</taxon>
        <taxon>Mamiellaceae</taxon>
        <taxon>Micromonas</taxon>
    </lineage>
</organism>
<reference evidence="1 2" key="1">
    <citation type="journal article" date="2009" name="Science">
        <title>Green evolution and dynamic adaptations revealed by genomes of the marine picoeukaryotes Micromonas.</title>
        <authorList>
            <person name="Worden A.Z."/>
            <person name="Lee J.H."/>
            <person name="Mock T."/>
            <person name="Rouze P."/>
            <person name="Simmons M.P."/>
            <person name="Aerts A.L."/>
            <person name="Allen A.E."/>
            <person name="Cuvelier M.L."/>
            <person name="Derelle E."/>
            <person name="Everett M.V."/>
            <person name="Foulon E."/>
            <person name="Grimwood J."/>
            <person name="Gundlach H."/>
            <person name="Henrissat B."/>
            <person name="Napoli C."/>
            <person name="McDonald S.M."/>
            <person name="Parker M.S."/>
            <person name="Rombauts S."/>
            <person name="Salamov A."/>
            <person name="Von Dassow P."/>
            <person name="Badger J.H."/>
            <person name="Coutinho P.M."/>
            <person name="Demir E."/>
            <person name="Dubchak I."/>
            <person name="Gentemann C."/>
            <person name="Eikrem W."/>
            <person name="Gready J.E."/>
            <person name="John U."/>
            <person name="Lanier W."/>
            <person name="Lindquist E.A."/>
            <person name="Lucas S."/>
            <person name="Mayer K.F."/>
            <person name="Moreau H."/>
            <person name="Not F."/>
            <person name="Otillar R."/>
            <person name="Panaud O."/>
            <person name="Pangilinan J."/>
            <person name="Paulsen I."/>
            <person name="Piegu B."/>
            <person name="Poliakov A."/>
            <person name="Robbens S."/>
            <person name="Schmutz J."/>
            <person name="Toulza E."/>
            <person name="Wyss T."/>
            <person name="Zelensky A."/>
            <person name="Zhou K."/>
            <person name="Armbrust E.V."/>
            <person name="Bhattacharya D."/>
            <person name="Goodenough U.W."/>
            <person name="Van de Peer Y."/>
            <person name="Grigoriev I.V."/>
        </authorList>
    </citation>
    <scope>NUCLEOTIDE SEQUENCE [LARGE SCALE GENOMIC DNA]</scope>
    <source>
        <strain evidence="2">RCC299 / NOUM17</strain>
    </source>
</reference>
<sequence length="389" mass="42235">MHVPAAAPASATATAAKVAGATVALAALAVCALAASGTAGHLQSSVSSLGAWGAPAEPNPFNTFAPQCEPDLRHNSCGAMGELCQCLDLQPGLVEISSRALKSVLDKANVFILGDSTSKMMVHHACRTLIDPAADPQGAGCFKEDGMPTVYSQPQNLRPLSPNPVLIPHDEKCCSGGQCCMTMLESMVSSTCGQYDSNGNFGGIGFVHMASSFKDGFDMPCEYRHAQNLPFTFQERATEALRQFEKSVSFADERRAVIILDVNVWMGGTANAKAHYMNIVKMTKNAIRNSGLPIDRTLLMIKTLYDCHDETQWHCARNNQLIREVSSESGMPLFDFDKLWKEHGLDPTRALRRDGIHQMPDTALFEITSMLDFIARHHEELAITKQPPP</sequence>
<protein>
    <submittedName>
        <fullName evidence="1">Uncharacterized protein</fullName>
    </submittedName>
</protein>
<dbReference type="RefSeq" id="XP_002506419.1">
    <property type="nucleotide sequence ID" value="XM_002506373.1"/>
</dbReference>
<evidence type="ECO:0000313" key="1">
    <source>
        <dbReference type="EMBL" id="ACO67677.1"/>
    </source>
</evidence>
<dbReference type="EMBL" id="CP001333">
    <property type="protein sequence ID" value="ACO67677.1"/>
    <property type="molecule type" value="Genomic_DNA"/>
</dbReference>
<accession>C1EIG6</accession>
<proteinExistence type="predicted"/>
<evidence type="ECO:0000313" key="2">
    <source>
        <dbReference type="Proteomes" id="UP000002009"/>
    </source>
</evidence>
<dbReference type="AlphaFoldDB" id="C1EIG6"/>
<dbReference type="GeneID" id="8249351"/>
<dbReference type="Proteomes" id="UP000002009">
    <property type="component" value="Chromosome 15"/>
</dbReference>